<feature type="transmembrane region" description="Helical" evidence="1">
    <location>
        <begin position="6"/>
        <end position="31"/>
    </location>
</feature>
<name>A0A7E4W3W4_PANRE</name>
<reference evidence="2" key="1">
    <citation type="journal article" date="2013" name="Genetics">
        <title>The draft genome and transcriptome of Panagrellus redivivus are shaped by the harsh demands of a free-living lifestyle.</title>
        <authorList>
            <person name="Srinivasan J."/>
            <person name="Dillman A.R."/>
            <person name="Macchietto M.G."/>
            <person name="Heikkinen L."/>
            <person name="Lakso M."/>
            <person name="Fracchia K.M."/>
            <person name="Antoshechkin I."/>
            <person name="Mortazavi A."/>
            <person name="Wong G."/>
            <person name="Sternberg P.W."/>
        </authorList>
    </citation>
    <scope>NUCLEOTIDE SEQUENCE [LARGE SCALE GENOMIC DNA]</scope>
    <source>
        <strain evidence="2">MT8872</strain>
    </source>
</reference>
<feature type="transmembrane region" description="Helical" evidence="1">
    <location>
        <begin position="82"/>
        <end position="105"/>
    </location>
</feature>
<sequence length="232" mass="26806">MTSLPSDLVAIAITIPLWLFQISVTIFLIYFRYKKLKLFEPNCFNLFIMLEVTNSLNELTLFLMRRLSLLPFIQPFYLTSPIFSSILYAASAYTLYTMCFLRVAITINQLNSVQALLSQSTLTFGIYGKIAIPLIPLFPLPLLFRRFFYPAPFFRHSNGNLFVAYLDCDIQRYQSIVSAIVLVSTSLLAFCITMITILKYRALSVKTDLNMMKVKKIHIKHHLLCKFSHNML</sequence>
<feature type="transmembrane region" description="Helical" evidence="1">
    <location>
        <begin position="43"/>
        <end position="62"/>
    </location>
</feature>
<keyword evidence="1" id="KW-1133">Transmembrane helix</keyword>
<evidence type="ECO:0000313" key="3">
    <source>
        <dbReference type="WBParaSite" id="Pan_g7188.t1"/>
    </source>
</evidence>
<dbReference type="Proteomes" id="UP000492821">
    <property type="component" value="Unassembled WGS sequence"/>
</dbReference>
<keyword evidence="2" id="KW-1185">Reference proteome</keyword>
<feature type="transmembrane region" description="Helical" evidence="1">
    <location>
        <begin position="176"/>
        <end position="198"/>
    </location>
</feature>
<feature type="transmembrane region" description="Helical" evidence="1">
    <location>
        <begin position="126"/>
        <end position="144"/>
    </location>
</feature>
<reference evidence="3" key="2">
    <citation type="submission" date="2020-10" db="UniProtKB">
        <authorList>
            <consortium name="WormBaseParasite"/>
        </authorList>
    </citation>
    <scope>IDENTIFICATION</scope>
</reference>
<dbReference type="WBParaSite" id="Pan_g7188.t1">
    <property type="protein sequence ID" value="Pan_g7188.t1"/>
    <property type="gene ID" value="Pan_g7188"/>
</dbReference>
<keyword evidence="1" id="KW-0812">Transmembrane</keyword>
<organism evidence="2 3">
    <name type="scientific">Panagrellus redivivus</name>
    <name type="common">Microworm</name>
    <dbReference type="NCBI Taxonomy" id="6233"/>
    <lineage>
        <taxon>Eukaryota</taxon>
        <taxon>Metazoa</taxon>
        <taxon>Ecdysozoa</taxon>
        <taxon>Nematoda</taxon>
        <taxon>Chromadorea</taxon>
        <taxon>Rhabditida</taxon>
        <taxon>Tylenchina</taxon>
        <taxon>Panagrolaimomorpha</taxon>
        <taxon>Panagrolaimoidea</taxon>
        <taxon>Panagrolaimidae</taxon>
        <taxon>Panagrellus</taxon>
    </lineage>
</organism>
<evidence type="ECO:0000313" key="2">
    <source>
        <dbReference type="Proteomes" id="UP000492821"/>
    </source>
</evidence>
<proteinExistence type="predicted"/>
<dbReference type="AlphaFoldDB" id="A0A7E4W3W4"/>
<evidence type="ECO:0000256" key="1">
    <source>
        <dbReference type="SAM" id="Phobius"/>
    </source>
</evidence>
<protein>
    <submittedName>
        <fullName evidence="3">Serpentine receptor class gamma</fullName>
    </submittedName>
</protein>
<accession>A0A7E4W3W4</accession>
<keyword evidence="1" id="KW-0472">Membrane</keyword>